<sequence length="332" mass="36791">MGEEMKMSEYEINDEDNINRDDDRIDVWEMGLPTPYDLTPLSQPLIPPELASAFNISPEPHRTPLDVNRASQNTLSNLHGQLNALSSYNFKSFNETTGQTHDPMVVELEEEEEEEDVTEAMDRDGSGSDARKLRRIDSEEADSALRTENWVDDPSSAAARTLKRPRLGLSSEGPSASDQLFASTPVPQSLHESGGGSCGGGNFGMPIPVPYHHPATTAGGMMPMPVYGHMGIQMVNDHVHNNNNSNNYQHQQVSMNSHQNGYNGNVALLMGNKHVHNSSNKHQHQQVSTNSHQNGYNGNVAYGHMFQQRDWNGTNYGPYSHHPHHAVSNDNM</sequence>
<dbReference type="Proteomes" id="UP000309997">
    <property type="component" value="Unassembled WGS sequence"/>
</dbReference>
<gene>
    <name evidence="1" type="ORF">D5086_002198</name>
</gene>
<protein>
    <submittedName>
        <fullName evidence="1">Uncharacterized protein</fullName>
    </submittedName>
</protein>
<reference evidence="1 2" key="1">
    <citation type="journal article" date="2024" name="Plant Biotechnol. J.">
        <title>Genome and CRISPR/Cas9 system of a widespread forest tree (Populus alba) in the world.</title>
        <authorList>
            <person name="Liu Y.J."/>
            <person name="Jiang P.F."/>
            <person name="Han X.M."/>
            <person name="Li X.Y."/>
            <person name="Wang H.M."/>
            <person name="Wang Y.J."/>
            <person name="Wang X.X."/>
            <person name="Zeng Q.Y."/>
        </authorList>
    </citation>
    <scope>NUCLEOTIDE SEQUENCE [LARGE SCALE GENOMIC DNA]</scope>
    <source>
        <strain evidence="2">cv. PAL-ZL1</strain>
    </source>
</reference>
<organism evidence="1 2">
    <name type="scientific">Populus alba</name>
    <name type="common">White poplar</name>
    <dbReference type="NCBI Taxonomy" id="43335"/>
    <lineage>
        <taxon>Eukaryota</taxon>
        <taxon>Viridiplantae</taxon>
        <taxon>Streptophyta</taxon>
        <taxon>Embryophyta</taxon>
        <taxon>Tracheophyta</taxon>
        <taxon>Spermatophyta</taxon>
        <taxon>Magnoliopsida</taxon>
        <taxon>eudicotyledons</taxon>
        <taxon>Gunneridae</taxon>
        <taxon>Pentapetalae</taxon>
        <taxon>rosids</taxon>
        <taxon>fabids</taxon>
        <taxon>Malpighiales</taxon>
        <taxon>Salicaceae</taxon>
        <taxon>Saliceae</taxon>
        <taxon>Populus</taxon>
    </lineage>
</organism>
<dbReference type="EMBL" id="RCHU02000001">
    <property type="protein sequence ID" value="KAL3611178.1"/>
    <property type="molecule type" value="Genomic_DNA"/>
</dbReference>
<evidence type="ECO:0000313" key="1">
    <source>
        <dbReference type="EMBL" id="KAL3611178.1"/>
    </source>
</evidence>
<name>A0ACC4D236_POPAL</name>
<proteinExistence type="predicted"/>
<evidence type="ECO:0000313" key="2">
    <source>
        <dbReference type="Proteomes" id="UP000309997"/>
    </source>
</evidence>
<accession>A0ACC4D236</accession>
<comment type="caution">
    <text evidence="1">The sequence shown here is derived from an EMBL/GenBank/DDBJ whole genome shotgun (WGS) entry which is preliminary data.</text>
</comment>
<keyword evidence="2" id="KW-1185">Reference proteome</keyword>